<dbReference type="Proteomes" id="UP000184079">
    <property type="component" value="Unassembled WGS sequence"/>
</dbReference>
<evidence type="ECO:0000313" key="4">
    <source>
        <dbReference type="EMBL" id="SHH27490.1"/>
    </source>
</evidence>
<dbReference type="Gene3D" id="3.40.630.30">
    <property type="match status" value="1"/>
</dbReference>
<evidence type="ECO:0000256" key="2">
    <source>
        <dbReference type="ARBA" id="ARBA00023315"/>
    </source>
</evidence>
<reference evidence="5" key="1">
    <citation type="submission" date="2016-11" db="EMBL/GenBank/DDBJ databases">
        <authorList>
            <person name="Varghese N."/>
            <person name="Submissions S."/>
        </authorList>
    </citation>
    <scope>NUCLEOTIDE SEQUENCE [LARGE SCALE GENOMIC DNA]</scope>
    <source>
        <strain evidence="5">CGMCC 1.6496</strain>
    </source>
</reference>
<protein>
    <submittedName>
        <fullName evidence="4">N-acetylglutamate synthase, GNAT family</fullName>
    </submittedName>
</protein>
<dbReference type="InterPro" id="IPR050832">
    <property type="entry name" value="Bact_Acetyltransf"/>
</dbReference>
<dbReference type="PANTHER" id="PTHR43877">
    <property type="entry name" value="AMINOALKYLPHOSPHONATE N-ACETYLTRANSFERASE-RELATED-RELATED"/>
    <property type="match status" value="1"/>
</dbReference>
<dbReference type="CDD" id="cd04301">
    <property type="entry name" value="NAT_SF"/>
    <property type="match status" value="1"/>
</dbReference>
<dbReference type="EMBL" id="FQXD01000005">
    <property type="protein sequence ID" value="SHH27490.1"/>
    <property type="molecule type" value="Genomic_DNA"/>
</dbReference>
<dbReference type="InterPro" id="IPR000182">
    <property type="entry name" value="GNAT_dom"/>
</dbReference>
<evidence type="ECO:0000259" key="3">
    <source>
        <dbReference type="PROSITE" id="PS51186"/>
    </source>
</evidence>
<name>A0A1M5RMT2_9BACI</name>
<dbReference type="RefSeq" id="WP_073007108.1">
    <property type="nucleotide sequence ID" value="NZ_FQXD01000005.1"/>
</dbReference>
<proteinExistence type="predicted"/>
<evidence type="ECO:0000313" key="5">
    <source>
        <dbReference type="Proteomes" id="UP000184079"/>
    </source>
</evidence>
<dbReference type="AlphaFoldDB" id="A0A1M5RMT2"/>
<dbReference type="SUPFAM" id="SSF55729">
    <property type="entry name" value="Acyl-CoA N-acyltransferases (Nat)"/>
    <property type="match status" value="1"/>
</dbReference>
<evidence type="ECO:0000256" key="1">
    <source>
        <dbReference type="ARBA" id="ARBA00022679"/>
    </source>
</evidence>
<keyword evidence="2" id="KW-0012">Acyltransferase</keyword>
<dbReference type="Pfam" id="PF13508">
    <property type="entry name" value="Acetyltransf_7"/>
    <property type="match status" value="1"/>
</dbReference>
<dbReference type="InterPro" id="IPR016181">
    <property type="entry name" value="Acyl_CoA_acyltransferase"/>
</dbReference>
<sequence>MGLSVRKANTTDIDDIKQILMEAARWIKRQGINQWEFLLTDNQDEEIKTNIEEGTMYVAEMNHRIVATFYLGSTQTEFDIKIWGERKDTACYLHRLAVHQDYRGKQIGKQVIDWIVSHLDKETVLRLDCVAENPGLNSFYQQYGFNFVGKEKEGEKEFSLYEKWI</sequence>
<gene>
    <name evidence="4" type="ORF">SAMN05421807_105216</name>
</gene>
<accession>A0A1M5RMT2</accession>
<dbReference type="GO" id="GO:0016747">
    <property type="term" value="F:acyltransferase activity, transferring groups other than amino-acyl groups"/>
    <property type="evidence" value="ECO:0007669"/>
    <property type="project" value="InterPro"/>
</dbReference>
<organism evidence="4 5">
    <name type="scientific">Virgibacillus chiguensis</name>
    <dbReference type="NCBI Taxonomy" id="411959"/>
    <lineage>
        <taxon>Bacteria</taxon>
        <taxon>Bacillati</taxon>
        <taxon>Bacillota</taxon>
        <taxon>Bacilli</taxon>
        <taxon>Bacillales</taxon>
        <taxon>Bacillaceae</taxon>
        <taxon>Virgibacillus</taxon>
    </lineage>
</organism>
<feature type="domain" description="N-acetyltransferase" evidence="3">
    <location>
        <begin position="3"/>
        <end position="165"/>
    </location>
</feature>
<dbReference type="PROSITE" id="PS51186">
    <property type="entry name" value="GNAT"/>
    <property type="match status" value="1"/>
</dbReference>
<keyword evidence="5" id="KW-1185">Reference proteome</keyword>
<keyword evidence="1" id="KW-0808">Transferase</keyword>